<dbReference type="InterPro" id="IPR050106">
    <property type="entry name" value="HistidinolP_aminotransfase"/>
</dbReference>
<reference evidence="11 12" key="1">
    <citation type="submission" date="2019-03" db="EMBL/GenBank/DDBJ databases">
        <authorList>
            <person name="Zhang S."/>
        </authorList>
    </citation>
    <scope>NUCLEOTIDE SEQUENCE [LARGE SCALE GENOMIC DNA]</scope>
    <source>
        <strain evidence="11 12">S4J41</strain>
    </source>
</reference>
<dbReference type="SUPFAM" id="SSF53383">
    <property type="entry name" value="PLP-dependent transferases"/>
    <property type="match status" value="1"/>
</dbReference>
<evidence type="ECO:0000256" key="4">
    <source>
        <dbReference type="ARBA" id="ARBA00011738"/>
    </source>
</evidence>
<dbReference type="Pfam" id="PF00155">
    <property type="entry name" value="Aminotran_1_2"/>
    <property type="match status" value="1"/>
</dbReference>
<dbReference type="UniPathway" id="UPA00031">
    <property type="reaction ID" value="UER00012"/>
</dbReference>
<comment type="caution">
    <text evidence="11">The sequence shown here is derived from an EMBL/GenBank/DDBJ whole genome shotgun (WGS) entry which is preliminary data.</text>
</comment>
<dbReference type="InterPro" id="IPR015422">
    <property type="entry name" value="PyrdxlP-dep_Trfase_small"/>
</dbReference>
<dbReference type="GO" id="GO:0004400">
    <property type="term" value="F:histidinol-phosphate transaminase activity"/>
    <property type="evidence" value="ECO:0007669"/>
    <property type="project" value="UniProtKB-UniRule"/>
</dbReference>
<evidence type="ECO:0000313" key="12">
    <source>
        <dbReference type="Proteomes" id="UP000294662"/>
    </source>
</evidence>
<dbReference type="InterPro" id="IPR004839">
    <property type="entry name" value="Aminotransferase_I/II_large"/>
</dbReference>
<keyword evidence="6 9" id="KW-0808">Transferase</keyword>
<dbReference type="Gene3D" id="3.40.640.10">
    <property type="entry name" value="Type I PLP-dependent aspartate aminotransferase-like (Major domain)"/>
    <property type="match status" value="1"/>
</dbReference>
<dbReference type="EC" id="2.6.1.9" evidence="9"/>
<protein>
    <recommendedName>
        <fullName evidence="9">Histidinol-phosphate aminotransferase</fullName>
        <ecNumber evidence="9">2.6.1.9</ecNumber>
    </recommendedName>
    <alternativeName>
        <fullName evidence="9">Imidazole acetol-phosphate transaminase</fullName>
    </alternativeName>
</protein>
<sequence>MSDHAPLALRPELSALAPYNSGLTLAEVAARPGVTRIAKLGSNENPYGAAPGVTAAVAAAASQLHLYPDPSGHDLCAAVAALASVTPDQVVLGDGSEDLLNVLARALLRPGDRVITLYPSFPLHEDYALMMGAEVERIDLTPEGEIDLSALLAAVARPARLILLSNPMNPAGLWLDPAALDHLMEAQHPETLLCIDEAYVEYSDPARYVSALERMAGHDKPLLVLRTFSKAWGLAALRIGYGVTNDTELRRGLDLVRTPFNANHLAQVAALAALEDPGTMAAAAARIVAERDRVAEALRDAGLRVLPSMGNFLFFDAGQPSVDLAEALLDHGVIVKPWKQPGYESWVRVSIGLPAENDQFLQALAAARG</sequence>
<dbReference type="PROSITE" id="PS00599">
    <property type="entry name" value="AA_TRANSFER_CLASS_2"/>
    <property type="match status" value="1"/>
</dbReference>
<keyword evidence="7 9" id="KW-0663">Pyridoxal phosphate</keyword>
<evidence type="ECO:0000256" key="6">
    <source>
        <dbReference type="ARBA" id="ARBA00022679"/>
    </source>
</evidence>
<evidence type="ECO:0000256" key="3">
    <source>
        <dbReference type="ARBA" id="ARBA00007970"/>
    </source>
</evidence>
<comment type="catalytic activity">
    <reaction evidence="8 9">
        <text>L-histidinol phosphate + 2-oxoglutarate = 3-(imidazol-4-yl)-2-oxopropyl phosphate + L-glutamate</text>
        <dbReference type="Rhea" id="RHEA:23744"/>
        <dbReference type="ChEBI" id="CHEBI:16810"/>
        <dbReference type="ChEBI" id="CHEBI:29985"/>
        <dbReference type="ChEBI" id="CHEBI:57766"/>
        <dbReference type="ChEBI" id="CHEBI:57980"/>
        <dbReference type="EC" id="2.6.1.9"/>
    </reaction>
</comment>
<feature type="modified residue" description="N6-(pyridoxal phosphate)lysine" evidence="9">
    <location>
        <position position="230"/>
    </location>
</feature>
<comment type="similarity">
    <text evidence="3 9">Belongs to the class-II pyridoxal-phosphate-dependent aminotransferase family. Histidinol-phosphate aminotransferase subfamily.</text>
</comment>
<comment type="pathway">
    <text evidence="2 9">Amino-acid biosynthesis; L-histidine biosynthesis; L-histidine from 5-phospho-alpha-D-ribose 1-diphosphate: step 7/9.</text>
</comment>
<keyword evidence="5 9" id="KW-0032">Aminotransferase</keyword>
<feature type="domain" description="Aminotransferase class I/classII large" evidence="10">
    <location>
        <begin position="37"/>
        <end position="364"/>
    </location>
</feature>
<keyword evidence="9" id="KW-0368">Histidine biosynthesis</keyword>
<dbReference type="CDD" id="cd00609">
    <property type="entry name" value="AAT_like"/>
    <property type="match status" value="1"/>
</dbReference>
<evidence type="ECO:0000256" key="2">
    <source>
        <dbReference type="ARBA" id="ARBA00005011"/>
    </source>
</evidence>
<dbReference type="NCBIfam" id="TIGR01141">
    <property type="entry name" value="hisC"/>
    <property type="match status" value="1"/>
</dbReference>
<dbReference type="InterPro" id="IPR015424">
    <property type="entry name" value="PyrdxlP-dep_Trfase"/>
</dbReference>
<gene>
    <name evidence="9 11" type="primary">hisC</name>
    <name evidence="11" type="ORF">E1B25_17190</name>
</gene>
<comment type="cofactor">
    <cofactor evidence="1 9">
        <name>pyridoxal 5'-phosphate</name>
        <dbReference type="ChEBI" id="CHEBI:597326"/>
    </cofactor>
</comment>
<organism evidence="11 12">
    <name type="scientific">Antarcticimicrobium sediminis</name>
    <dbReference type="NCBI Taxonomy" id="2546227"/>
    <lineage>
        <taxon>Bacteria</taxon>
        <taxon>Pseudomonadati</taxon>
        <taxon>Pseudomonadota</taxon>
        <taxon>Alphaproteobacteria</taxon>
        <taxon>Rhodobacterales</taxon>
        <taxon>Paracoccaceae</taxon>
        <taxon>Antarcticimicrobium</taxon>
    </lineage>
</organism>
<name>A0A4V2Z769_9RHOB</name>
<dbReference type="InterPro" id="IPR015421">
    <property type="entry name" value="PyrdxlP-dep_Trfase_major"/>
</dbReference>
<dbReference type="PANTHER" id="PTHR43643">
    <property type="entry name" value="HISTIDINOL-PHOSPHATE AMINOTRANSFERASE 2"/>
    <property type="match status" value="1"/>
</dbReference>
<evidence type="ECO:0000256" key="9">
    <source>
        <dbReference type="HAMAP-Rule" id="MF_01023"/>
    </source>
</evidence>
<evidence type="ECO:0000256" key="5">
    <source>
        <dbReference type="ARBA" id="ARBA00022576"/>
    </source>
</evidence>
<dbReference type="InterPro" id="IPR005861">
    <property type="entry name" value="HisP_aminotrans"/>
</dbReference>
<evidence type="ECO:0000259" key="10">
    <source>
        <dbReference type="Pfam" id="PF00155"/>
    </source>
</evidence>
<evidence type="ECO:0000313" key="11">
    <source>
        <dbReference type="EMBL" id="TDE35386.1"/>
    </source>
</evidence>
<evidence type="ECO:0000256" key="8">
    <source>
        <dbReference type="ARBA" id="ARBA00047481"/>
    </source>
</evidence>
<dbReference type="GO" id="GO:0000105">
    <property type="term" value="P:L-histidine biosynthetic process"/>
    <property type="evidence" value="ECO:0007669"/>
    <property type="project" value="UniProtKB-UniRule"/>
</dbReference>
<dbReference type="EMBL" id="SMFP01000013">
    <property type="protein sequence ID" value="TDE35386.1"/>
    <property type="molecule type" value="Genomic_DNA"/>
</dbReference>
<dbReference type="PANTHER" id="PTHR43643:SF3">
    <property type="entry name" value="HISTIDINOL-PHOSPHATE AMINOTRANSFERASE"/>
    <property type="match status" value="1"/>
</dbReference>
<keyword evidence="12" id="KW-1185">Reference proteome</keyword>
<dbReference type="AlphaFoldDB" id="A0A4V2Z769"/>
<dbReference type="Gene3D" id="3.90.1150.10">
    <property type="entry name" value="Aspartate Aminotransferase, domain 1"/>
    <property type="match status" value="1"/>
</dbReference>
<comment type="subunit">
    <text evidence="4 9">Homodimer.</text>
</comment>
<proteinExistence type="inferred from homology"/>
<dbReference type="HAMAP" id="MF_01023">
    <property type="entry name" value="HisC_aminotrans_2"/>
    <property type="match status" value="1"/>
</dbReference>
<dbReference type="Proteomes" id="UP000294662">
    <property type="component" value="Unassembled WGS sequence"/>
</dbReference>
<keyword evidence="9" id="KW-0028">Amino-acid biosynthesis</keyword>
<dbReference type="OrthoDB" id="9809616at2"/>
<accession>A0A4V2Z769</accession>
<dbReference type="GO" id="GO:0030170">
    <property type="term" value="F:pyridoxal phosphate binding"/>
    <property type="evidence" value="ECO:0007669"/>
    <property type="project" value="InterPro"/>
</dbReference>
<dbReference type="RefSeq" id="WP_132830809.1">
    <property type="nucleotide sequence ID" value="NZ_SMFP01000013.1"/>
</dbReference>
<dbReference type="InterPro" id="IPR001917">
    <property type="entry name" value="Aminotrans_II_pyridoxalP_BS"/>
</dbReference>
<evidence type="ECO:0000256" key="1">
    <source>
        <dbReference type="ARBA" id="ARBA00001933"/>
    </source>
</evidence>
<evidence type="ECO:0000256" key="7">
    <source>
        <dbReference type="ARBA" id="ARBA00022898"/>
    </source>
</evidence>